<dbReference type="GO" id="GO:0102266">
    <property type="term" value="F:tRNA-dihydrouridine20a synthase activity"/>
    <property type="evidence" value="ECO:0007669"/>
    <property type="project" value="RHEA"/>
</dbReference>
<dbReference type="GO" id="GO:0000049">
    <property type="term" value="F:tRNA binding"/>
    <property type="evidence" value="ECO:0007669"/>
    <property type="project" value="UniProtKB-UniRule"/>
</dbReference>
<feature type="binding site" evidence="9">
    <location>
        <begin position="216"/>
        <end position="218"/>
    </location>
    <ligand>
        <name>FMN</name>
        <dbReference type="ChEBI" id="CHEBI:58210"/>
    </ligand>
</feature>
<dbReference type="NCBIfam" id="NF008774">
    <property type="entry name" value="PRK11815.1"/>
    <property type="match status" value="1"/>
</dbReference>
<comment type="catalytic activity">
    <reaction evidence="9">
        <text>5,6-dihydrouridine(20) in tRNA + NAD(+) = uridine(20) in tRNA + NADH + H(+)</text>
        <dbReference type="Rhea" id="RHEA:53340"/>
        <dbReference type="Rhea" id="RHEA-COMP:13533"/>
        <dbReference type="Rhea" id="RHEA-COMP:13534"/>
        <dbReference type="ChEBI" id="CHEBI:15378"/>
        <dbReference type="ChEBI" id="CHEBI:57540"/>
        <dbReference type="ChEBI" id="CHEBI:57945"/>
        <dbReference type="ChEBI" id="CHEBI:65315"/>
        <dbReference type="ChEBI" id="CHEBI:74443"/>
        <dbReference type="EC" id="1.3.1.91"/>
    </reaction>
</comment>
<accession>A0A3A1Y4D9</accession>
<evidence type="ECO:0000256" key="7">
    <source>
        <dbReference type="ARBA" id="ARBA00022884"/>
    </source>
</evidence>
<evidence type="ECO:0000256" key="4">
    <source>
        <dbReference type="ARBA" id="ARBA00022643"/>
    </source>
</evidence>
<dbReference type="InterPro" id="IPR018517">
    <property type="entry name" value="tRNA_hU_synthase_CS"/>
</dbReference>
<dbReference type="SUPFAM" id="SSF51395">
    <property type="entry name" value="FMN-linked oxidoreductases"/>
    <property type="match status" value="1"/>
</dbReference>
<feature type="active site" description="Proton donor" evidence="9">
    <location>
        <position position="105"/>
    </location>
</feature>
<comment type="catalytic activity">
    <reaction evidence="9">
        <text>5,6-dihydrouridine(20) in tRNA + NADP(+) = uridine(20) in tRNA + NADPH + H(+)</text>
        <dbReference type="Rhea" id="RHEA:53336"/>
        <dbReference type="Rhea" id="RHEA-COMP:13533"/>
        <dbReference type="Rhea" id="RHEA-COMP:13534"/>
        <dbReference type="ChEBI" id="CHEBI:15378"/>
        <dbReference type="ChEBI" id="CHEBI:57783"/>
        <dbReference type="ChEBI" id="CHEBI:58349"/>
        <dbReference type="ChEBI" id="CHEBI:65315"/>
        <dbReference type="ChEBI" id="CHEBI:74443"/>
        <dbReference type="EC" id="1.3.1.91"/>
    </reaction>
</comment>
<dbReference type="Gene3D" id="1.20.120.1460">
    <property type="match status" value="1"/>
</dbReference>
<dbReference type="HAMAP" id="MF_02041">
    <property type="entry name" value="DusA_subfam"/>
    <property type="match status" value="1"/>
</dbReference>
<dbReference type="GO" id="GO:0010181">
    <property type="term" value="F:FMN binding"/>
    <property type="evidence" value="ECO:0007669"/>
    <property type="project" value="UniProtKB-UniRule"/>
</dbReference>
<feature type="site" description="Interacts with tRNA; defines subfamily-specific binding signature" evidence="9">
    <location>
        <position position="188"/>
    </location>
</feature>
<keyword evidence="4 9" id="KW-0288">FMN</keyword>
<protein>
    <recommendedName>
        <fullName evidence="9">tRNA-dihydrouridine(20/20a) synthase</fullName>
        <ecNumber evidence="9">1.3.1.91</ecNumber>
    </recommendedName>
    <alternativeName>
        <fullName evidence="9">U20-specific dihydrouridine synthase</fullName>
        <shortName evidence="9">U20-specific Dus</shortName>
    </alternativeName>
    <alternativeName>
        <fullName evidence="9">tRNA-dihydrouridine synthase A</fullName>
    </alternativeName>
</protein>
<dbReference type="PANTHER" id="PTHR42907">
    <property type="entry name" value="FMN-LINKED OXIDOREDUCTASES SUPERFAMILY PROTEIN"/>
    <property type="match status" value="1"/>
</dbReference>
<evidence type="ECO:0000256" key="1">
    <source>
        <dbReference type="ARBA" id="ARBA00001917"/>
    </source>
</evidence>
<dbReference type="Gene3D" id="3.20.20.70">
    <property type="entry name" value="Aldolase class I"/>
    <property type="match status" value="1"/>
</dbReference>
<reference evidence="11 12" key="1">
    <citation type="submission" date="2017-08" db="EMBL/GenBank/DDBJ databases">
        <title>Reclassification of Bisgaard taxon 37 and 44.</title>
        <authorList>
            <person name="Christensen H."/>
        </authorList>
    </citation>
    <scope>NUCLEOTIDE SEQUENCE [LARGE SCALE GENOMIC DNA]</scope>
    <source>
        <strain evidence="11 12">B96_4</strain>
    </source>
</reference>
<dbReference type="CDD" id="cd02801">
    <property type="entry name" value="DUS_like_FMN"/>
    <property type="match status" value="1"/>
</dbReference>
<keyword evidence="2 9" id="KW-0820">tRNA-binding</keyword>
<feature type="binding site" evidence="9">
    <location>
        <position position="71"/>
    </location>
    <ligand>
        <name>FMN</name>
        <dbReference type="ChEBI" id="CHEBI:58210"/>
    </ligand>
</feature>
<evidence type="ECO:0000256" key="9">
    <source>
        <dbReference type="HAMAP-Rule" id="MF_02041"/>
    </source>
</evidence>
<comment type="caution">
    <text evidence="11">The sequence shown here is derived from an EMBL/GenBank/DDBJ whole genome shotgun (WGS) entry which is preliminary data.</text>
</comment>
<comment type="function">
    <text evidence="9">Catalyzes the synthesis of 5,6-dihydrouridine (D), a modified base found in the D-loop of most tRNAs, via the reduction of the C5-C6 double bond in target uridines. Specifically modifies U20 and U20a in tRNAs.</text>
</comment>
<feature type="binding site" evidence="9">
    <location>
        <begin position="238"/>
        <end position="239"/>
    </location>
    <ligand>
        <name>FMN</name>
        <dbReference type="ChEBI" id="CHEBI:58210"/>
    </ligand>
</feature>
<proteinExistence type="inferred from homology"/>
<keyword evidence="8 9" id="KW-0560">Oxidoreductase</keyword>
<dbReference type="EC" id="1.3.1.91" evidence="9"/>
<sequence>MTLNRKNQYYSQRFSVAPMLDWTTRHCRVFHRTLSKHAVLYTEMVTTTAILHSKSDQLYFRPEHEGNVILQLGGSDPSDYEAVGKILQQNKDKYPYFGVNINVGCPSPRVSEGNFGACLMQDPEIVANCIEAFASQCDIPVSVKTRIGVDDVESFEFLEDFILPQMEVGVKDFTIHARKAYLEGLSPKENREVPPLNYQRVYDLKAEYPQLNITINGGITDMLQAREHLAHVDGVMIGRQAYNQPSVLLEVDALLFDDFDNAFSEYNRIFDNSFILDQEFTLNPDKVDFHKTSHTAFENRLKHSLAAGFNVMDSYDPLLEKIEHLIWQIDRKAAKRFDIAIREKRKYAFETLQNPRASRVHAPKSDISDAARFKRAQQLASGQAMFEAVDSLRPYWQEEFERGVSLNHLIRPIMGAFNSFPGARQFRRYLSENGFRPDADVSVLLYAIDLMHDKYMQFLETSADM</sequence>
<comment type="cofactor">
    <cofactor evidence="1 9">
        <name>FMN</name>
        <dbReference type="ChEBI" id="CHEBI:58210"/>
    </cofactor>
</comment>
<name>A0A3A1Y4D9_9GAMM</name>
<feature type="binding site" evidence="9">
    <location>
        <begin position="18"/>
        <end position="20"/>
    </location>
    <ligand>
        <name>FMN</name>
        <dbReference type="ChEBI" id="CHEBI:58210"/>
    </ligand>
</feature>
<feature type="site" description="Interacts with tRNA; defines subfamily-specific binding signature" evidence="9">
    <location>
        <position position="424"/>
    </location>
</feature>
<dbReference type="InterPro" id="IPR035587">
    <property type="entry name" value="DUS-like_FMN-bd"/>
</dbReference>
<evidence type="ECO:0000259" key="10">
    <source>
        <dbReference type="Pfam" id="PF01207"/>
    </source>
</evidence>
<feature type="binding site" evidence="9">
    <location>
        <position position="144"/>
    </location>
    <ligand>
        <name>FMN</name>
        <dbReference type="ChEBI" id="CHEBI:58210"/>
    </ligand>
</feature>
<dbReference type="RefSeq" id="WP_119497227.1">
    <property type="nucleotide sequence ID" value="NZ_NRJH01000045.1"/>
</dbReference>
<comment type="catalytic activity">
    <reaction evidence="9">
        <text>5,6-dihydrouridine(20a) in tRNA + NADP(+) = uridine(20a) in tRNA + NADPH + H(+)</text>
        <dbReference type="Rhea" id="RHEA:53344"/>
        <dbReference type="Rhea" id="RHEA-COMP:13535"/>
        <dbReference type="Rhea" id="RHEA-COMP:13536"/>
        <dbReference type="ChEBI" id="CHEBI:15378"/>
        <dbReference type="ChEBI" id="CHEBI:57783"/>
        <dbReference type="ChEBI" id="CHEBI:58349"/>
        <dbReference type="ChEBI" id="CHEBI:65315"/>
        <dbReference type="ChEBI" id="CHEBI:74443"/>
    </reaction>
</comment>
<keyword evidence="5 9" id="KW-0819">tRNA processing</keyword>
<dbReference type="AlphaFoldDB" id="A0A3A1Y4D9"/>
<dbReference type="InterPro" id="IPR004653">
    <property type="entry name" value="DusA"/>
</dbReference>
<dbReference type="GO" id="GO:0102264">
    <property type="term" value="F:tRNA-dihydrouridine20 synthase activity"/>
    <property type="evidence" value="ECO:0007669"/>
    <property type="project" value="UniProtKB-EC"/>
</dbReference>
<evidence type="ECO:0000256" key="8">
    <source>
        <dbReference type="ARBA" id="ARBA00023002"/>
    </source>
</evidence>
<feature type="site" description="Interacts with tRNA" evidence="9">
    <location>
        <position position="102"/>
    </location>
</feature>
<comment type="similarity">
    <text evidence="9">Belongs to the Dus family. DusA subfamily.</text>
</comment>
<dbReference type="Pfam" id="PF01207">
    <property type="entry name" value="Dus"/>
    <property type="match status" value="1"/>
</dbReference>
<feature type="site" description="Interacts with tRNA; defines subfamily-specific binding signature" evidence="9">
    <location>
        <position position="427"/>
    </location>
</feature>
<feature type="domain" description="DUS-like FMN-binding" evidence="10">
    <location>
        <begin position="16"/>
        <end position="258"/>
    </location>
</feature>
<feature type="binding site" evidence="9">
    <location>
        <position position="176"/>
    </location>
    <ligand>
        <name>FMN</name>
        <dbReference type="ChEBI" id="CHEBI:58210"/>
    </ligand>
</feature>
<comment type="catalytic activity">
    <reaction evidence="9">
        <text>5,6-dihydrouridine(20a) in tRNA + NAD(+) = uridine(20a) in tRNA + NADH + H(+)</text>
        <dbReference type="Rhea" id="RHEA:53348"/>
        <dbReference type="Rhea" id="RHEA-COMP:13535"/>
        <dbReference type="Rhea" id="RHEA-COMP:13536"/>
        <dbReference type="ChEBI" id="CHEBI:15378"/>
        <dbReference type="ChEBI" id="CHEBI:57540"/>
        <dbReference type="ChEBI" id="CHEBI:57945"/>
        <dbReference type="ChEBI" id="CHEBI:65315"/>
        <dbReference type="ChEBI" id="CHEBI:74443"/>
    </reaction>
</comment>
<dbReference type="PANTHER" id="PTHR42907:SF1">
    <property type="entry name" value="FMN-LINKED OXIDOREDUCTASES SUPERFAMILY PROTEIN"/>
    <property type="match status" value="1"/>
</dbReference>
<evidence type="ECO:0000256" key="6">
    <source>
        <dbReference type="ARBA" id="ARBA00022857"/>
    </source>
</evidence>
<evidence type="ECO:0000313" key="12">
    <source>
        <dbReference type="Proteomes" id="UP000266258"/>
    </source>
</evidence>
<dbReference type="EMBL" id="NRJH01000045">
    <property type="protein sequence ID" value="RIY32169.1"/>
    <property type="molecule type" value="Genomic_DNA"/>
</dbReference>
<evidence type="ECO:0000256" key="3">
    <source>
        <dbReference type="ARBA" id="ARBA00022630"/>
    </source>
</evidence>
<keyword evidence="12" id="KW-1185">Reference proteome</keyword>
<feature type="site" description="Interacts with tRNA" evidence="9">
    <location>
        <position position="191"/>
    </location>
</feature>
<gene>
    <name evidence="9" type="primary">dusA</name>
    <name evidence="11" type="ORF">CJP74_05230</name>
</gene>
<keyword evidence="7 9" id="KW-0694">RNA-binding</keyword>
<evidence type="ECO:0000256" key="5">
    <source>
        <dbReference type="ARBA" id="ARBA00022694"/>
    </source>
</evidence>
<dbReference type="Proteomes" id="UP000266258">
    <property type="component" value="Unassembled WGS sequence"/>
</dbReference>
<dbReference type="PROSITE" id="PS01136">
    <property type="entry name" value="UPF0034"/>
    <property type="match status" value="1"/>
</dbReference>
<dbReference type="OrthoDB" id="9783413at2"/>
<organism evidence="11 12">
    <name type="scientific">Psittacicella melopsittaci</name>
    <dbReference type="NCBI Taxonomy" id="2028576"/>
    <lineage>
        <taxon>Bacteria</taxon>
        <taxon>Pseudomonadati</taxon>
        <taxon>Pseudomonadota</taxon>
        <taxon>Gammaproteobacteria</taxon>
        <taxon>Pasteurellales</taxon>
        <taxon>Psittacicellaceae</taxon>
        <taxon>Psittacicella</taxon>
    </lineage>
</organism>
<dbReference type="InterPro" id="IPR013785">
    <property type="entry name" value="Aldolase_TIM"/>
</dbReference>
<evidence type="ECO:0000313" key="11">
    <source>
        <dbReference type="EMBL" id="RIY32169.1"/>
    </source>
</evidence>
<evidence type="ECO:0000256" key="2">
    <source>
        <dbReference type="ARBA" id="ARBA00022555"/>
    </source>
</evidence>
<keyword evidence="6 9" id="KW-0521">NADP</keyword>
<dbReference type="GO" id="GO:0050660">
    <property type="term" value="F:flavin adenine dinucleotide binding"/>
    <property type="evidence" value="ECO:0007669"/>
    <property type="project" value="InterPro"/>
</dbReference>
<keyword evidence="3 9" id="KW-0285">Flavoprotein</keyword>